<keyword evidence="13" id="KW-0732">Signal</keyword>
<dbReference type="Pfam" id="PF07715">
    <property type="entry name" value="Plug"/>
    <property type="match status" value="1"/>
</dbReference>
<proteinExistence type="inferred from homology"/>
<dbReference type="AlphaFoldDB" id="A0A7W9FET4"/>
<dbReference type="SUPFAM" id="SSF56935">
    <property type="entry name" value="Porins"/>
    <property type="match status" value="1"/>
</dbReference>
<keyword evidence="2 11" id="KW-0813">Transport</keyword>
<keyword evidence="17" id="KW-1185">Reference proteome</keyword>
<comment type="subcellular location">
    <subcellularLocation>
        <location evidence="1 11">Cell outer membrane</location>
        <topology evidence="1 11">Multi-pass membrane protein</topology>
    </subcellularLocation>
</comment>
<comment type="caution">
    <text evidence="16">The sequence shown here is derived from an EMBL/GenBank/DDBJ whole genome shotgun (WGS) entry which is preliminary data.</text>
</comment>
<dbReference type="PANTHER" id="PTHR32552:SF81">
    <property type="entry name" value="TONB-DEPENDENT OUTER MEMBRANE RECEPTOR"/>
    <property type="match status" value="1"/>
</dbReference>
<evidence type="ECO:0000256" key="11">
    <source>
        <dbReference type="PROSITE-ProRule" id="PRU01360"/>
    </source>
</evidence>
<keyword evidence="10 11" id="KW-0998">Cell outer membrane</keyword>
<accession>A0A7W9FET4</accession>
<organism evidence="16 17">
    <name type="scientific">Brevundimonas variabilis</name>
    <dbReference type="NCBI Taxonomy" id="74312"/>
    <lineage>
        <taxon>Bacteria</taxon>
        <taxon>Pseudomonadati</taxon>
        <taxon>Pseudomonadota</taxon>
        <taxon>Alphaproteobacteria</taxon>
        <taxon>Caulobacterales</taxon>
        <taxon>Caulobacteraceae</taxon>
        <taxon>Brevundimonas</taxon>
    </lineage>
</organism>
<evidence type="ECO:0000256" key="1">
    <source>
        <dbReference type="ARBA" id="ARBA00004571"/>
    </source>
</evidence>
<dbReference type="InterPro" id="IPR036942">
    <property type="entry name" value="Beta-barrel_TonB_sf"/>
</dbReference>
<evidence type="ECO:0000256" key="7">
    <source>
        <dbReference type="ARBA" id="ARBA00023065"/>
    </source>
</evidence>
<feature type="chain" id="PRO_5030624334" evidence="13">
    <location>
        <begin position="22"/>
        <end position="745"/>
    </location>
</feature>
<evidence type="ECO:0000256" key="4">
    <source>
        <dbReference type="ARBA" id="ARBA00022496"/>
    </source>
</evidence>
<dbReference type="InterPro" id="IPR039426">
    <property type="entry name" value="TonB-dep_rcpt-like"/>
</dbReference>
<gene>
    <name evidence="16" type="ORF">GGR13_002209</name>
</gene>
<dbReference type="PANTHER" id="PTHR32552">
    <property type="entry name" value="FERRICHROME IRON RECEPTOR-RELATED"/>
    <property type="match status" value="1"/>
</dbReference>
<keyword evidence="3 11" id="KW-1134">Transmembrane beta strand</keyword>
<keyword evidence="5 11" id="KW-0812">Transmembrane</keyword>
<evidence type="ECO:0000259" key="15">
    <source>
        <dbReference type="Pfam" id="PF07715"/>
    </source>
</evidence>
<keyword evidence="8 12" id="KW-0798">TonB box</keyword>
<evidence type="ECO:0000313" key="17">
    <source>
        <dbReference type="Proteomes" id="UP000545037"/>
    </source>
</evidence>
<evidence type="ECO:0000256" key="2">
    <source>
        <dbReference type="ARBA" id="ARBA00022448"/>
    </source>
</evidence>
<evidence type="ECO:0000259" key="14">
    <source>
        <dbReference type="Pfam" id="PF00593"/>
    </source>
</evidence>
<keyword evidence="16" id="KW-0675">Receptor</keyword>
<name>A0A7W9FET4_9CAUL</name>
<evidence type="ECO:0000256" key="5">
    <source>
        <dbReference type="ARBA" id="ARBA00022692"/>
    </source>
</evidence>
<dbReference type="EMBL" id="JACHOR010000003">
    <property type="protein sequence ID" value="MBB5746605.1"/>
    <property type="molecule type" value="Genomic_DNA"/>
</dbReference>
<dbReference type="InterPro" id="IPR000531">
    <property type="entry name" value="Beta-barrel_TonB"/>
</dbReference>
<keyword evidence="6" id="KW-0408">Iron</keyword>
<evidence type="ECO:0000256" key="6">
    <source>
        <dbReference type="ARBA" id="ARBA00023004"/>
    </source>
</evidence>
<dbReference type="GO" id="GO:0006826">
    <property type="term" value="P:iron ion transport"/>
    <property type="evidence" value="ECO:0007669"/>
    <property type="project" value="UniProtKB-KW"/>
</dbReference>
<comment type="similarity">
    <text evidence="11 12">Belongs to the TonB-dependent receptor family.</text>
</comment>
<evidence type="ECO:0000256" key="10">
    <source>
        <dbReference type="ARBA" id="ARBA00023237"/>
    </source>
</evidence>
<feature type="domain" description="TonB-dependent receptor plug" evidence="15">
    <location>
        <begin position="51"/>
        <end position="164"/>
    </location>
</feature>
<keyword evidence="7" id="KW-0406">Ion transport</keyword>
<dbReference type="GO" id="GO:0009279">
    <property type="term" value="C:cell outer membrane"/>
    <property type="evidence" value="ECO:0007669"/>
    <property type="project" value="UniProtKB-SubCell"/>
</dbReference>
<evidence type="ECO:0000256" key="8">
    <source>
        <dbReference type="ARBA" id="ARBA00023077"/>
    </source>
</evidence>
<feature type="signal peptide" evidence="13">
    <location>
        <begin position="1"/>
        <end position="21"/>
    </location>
</feature>
<protein>
    <submittedName>
        <fullName evidence="16">Iron complex outermembrane receptor protein</fullName>
    </submittedName>
</protein>
<dbReference type="PROSITE" id="PS52016">
    <property type="entry name" value="TONB_DEPENDENT_REC_3"/>
    <property type="match status" value="1"/>
</dbReference>
<keyword evidence="4" id="KW-0410">Iron transport</keyword>
<evidence type="ECO:0000256" key="9">
    <source>
        <dbReference type="ARBA" id="ARBA00023136"/>
    </source>
</evidence>
<feature type="domain" description="TonB-dependent receptor-like beta-barrel" evidence="14">
    <location>
        <begin position="231"/>
        <end position="692"/>
    </location>
</feature>
<evidence type="ECO:0000313" key="16">
    <source>
        <dbReference type="EMBL" id="MBB5746605.1"/>
    </source>
</evidence>
<dbReference type="RefSeq" id="WP_183213553.1">
    <property type="nucleotide sequence ID" value="NZ_JACHOR010000003.1"/>
</dbReference>
<dbReference type="Pfam" id="PF00593">
    <property type="entry name" value="TonB_dep_Rec_b-barrel"/>
    <property type="match status" value="1"/>
</dbReference>
<reference evidence="16 17" key="1">
    <citation type="submission" date="2020-08" db="EMBL/GenBank/DDBJ databases">
        <title>Genomic Encyclopedia of Type Strains, Phase IV (KMG-IV): sequencing the most valuable type-strain genomes for metagenomic binning, comparative biology and taxonomic classification.</title>
        <authorList>
            <person name="Goeker M."/>
        </authorList>
    </citation>
    <scope>NUCLEOTIDE SEQUENCE [LARGE SCALE GENOMIC DNA]</scope>
    <source>
        <strain evidence="16 17">DSM 4737</strain>
    </source>
</reference>
<keyword evidence="9 11" id="KW-0472">Membrane</keyword>
<dbReference type="Gene3D" id="2.40.170.20">
    <property type="entry name" value="TonB-dependent receptor, beta-barrel domain"/>
    <property type="match status" value="1"/>
</dbReference>
<dbReference type="Proteomes" id="UP000545037">
    <property type="component" value="Unassembled WGS sequence"/>
</dbReference>
<evidence type="ECO:0000256" key="3">
    <source>
        <dbReference type="ARBA" id="ARBA00022452"/>
    </source>
</evidence>
<evidence type="ECO:0000256" key="12">
    <source>
        <dbReference type="RuleBase" id="RU003357"/>
    </source>
</evidence>
<evidence type="ECO:0000256" key="13">
    <source>
        <dbReference type="SAM" id="SignalP"/>
    </source>
</evidence>
<sequence>MRHQMKGVCAAALLSAMPVVAEAQSAAAPQPGQSTAVDDVVVTARRREERLSDVPVAASVLTDQILSDRGGVSSALELLSGQAGVRFFNTSSPVNSEISIRASPTARATSADPSVGLYRDGAYIGGGAVGGRSYNRNDLFDIGRVEILRGTQGALYGRNAVGGAINIIAQEPVFADTGFIDFKYGAENESPQLQAVANFVVNDNIAVRAGVDYIDQQGGFFYNPQNDVYFDRQNSIGVRGQFRYRDDTNDLTFLAERLEGDIPAITYRVVIAPQPSFPRGVAHPEYEYPWGLPPSATLTFNAATLRYKRELGWATLSSTTAWRERISFYQFDADGTNVATLAADRAAGLVTIPIDAGSDALVGDNSTIFNQDVHLAGSGAEDRLTWLLGAELYKLDSSSYNTTLRTPTPANASQGTRSPVQLEYRSWAVYGSVGYDLTEAFNLSAEGRYTSDEKSIEARRFDARSGVAIGGNQFSFDAETSPDNVSYNLIASYDVTDGLLAYAKIGSSYRSGGFNANLGVPQQPIQVVPSYEDETSDAIELGLKGSLGPNVTFGLAAYRNQTENLIVQTDNGCFIGLAVCSLNAVSFLTNAGEAESTGVELETNSRFDFAGGTLRLGVNVSAQDGEITAGVYNGQPLAQVPDWIYGADLNWTRPLAGDSQLRVNLNYNGQTGGLQELVRPGSVTPNYALPDIDILNARVALQVGDIEYAVFGTNVTDSKFTIFASPTTQRLNQPRNYGFQVRYRW</sequence>
<dbReference type="InterPro" id="IPR012910">
    <property type="entry name" value="Plug_dom"/>
</dbReference>